<feature type="compositionally biased region" description="Polar residues" evidence="1">
    <location>
        <begin position="1"/>
        <end position="16"/>
    </location>
</feature>
<reference evidence="3" key="1">
    <citation type="journal article" date="2023" name="Mol. Phylogenet. Evol.">
        <title>Genome-scale phylogeny and comparative genomics of the fungal order Sordariales.</title>
        <authorList>
            <person name="Hensen N."/>
            <person name="Bonometti L."/>
            <person name="Westerberg I."/>
            <person name="Brannstrom I.O."/>
            <person name="Guillou S."/>
            <person name="Cros-Aarteil S."/>
            <person name="Calhoun S."/>
            <person name="Haridas S."/>
            <person name="Kuo A."/>
            <person name="Mondo S."/>
            <person name="Pangilinan J."/>
            <person name="Riley R."/>
            <person name="LaButti K."/>
            <person name="Andreopoulos B."/>
            <person name="Lipzen A."/>
            <person name="Chen C."/>
            <person name="Yan M."/>
            <person name="Daum C."/>
            <person name="Ng V."/>
            <person name="Clum A."/>
            <person name="Steindorff A."/>
            <person name="Ohm R.A."/>
            <person name="Martin F."/>
            <person name="Silar P."/>
            <person name="Natvig D.O."/>
            <person name="Lalanne C."/>
            <person name="Gautier V."/>
            <person name="Ament-Velasquez S.L."/>
            <person name="Kruys A."/>
            <person name="Hutchinson M.I."/>
            <person name="Powell A.J."/>
            <person name="Barry K."/>
            <person name="Miller A.N."/>
            <person name="Grigoriev I.V."/>
            <person name="Debuchy R."/>
            <person name="Gladieux P."/>
            <person name="Hiltunen Thoren M."/>
            <person name="Johannesson H."/>
        </authorList>
    </citation>
    <scope>NUCLEOTIDE SEQUENCE [LARGE SCALE GENOMIC DNA]</scope>
    <source>
        <strain evidence="3">CBS 284.82</strain>
    </source>
</reference>
<comment type="caution">
    <text evidence="2">The sequence shown here is derived from an EMBL/GenBank/DDBJ whole genome shotgun (WGS) entry which is preliminary data.</text>
</comment>
<feature type="compositionally biased region" description="Basic and acidic residues" evidence="1">
    <location>
        <begin position="110"/>
        <end position="119"/>
    </location>
</feature>
<dbReference type="Proteomes" id="UP001303115">
    <property type="component" value="Unassembled WGS sequence"/>
</dbReference>
<evidence type="ECO:0000313" key="3">
    <source>
        <dbReference type="Proteomes" id="UP001303115"/>
    </source>
</evidence>
<evidence type="ECO:0000313" key="2">
    <source>
        <dbReference type="EMBL" id="KAK4034278.1"/>
    </source>
</evidence>
<proteinExistence type="predicted"/>
<dbReference type="EMBL" id="MU854486">
    <property type="protein sequence ID" value="KAK4034278.1"/>
    <property type="molecule type" value="Genomic_DNA"/>
</dbReference>
<name>A0AAN6P9M0_9PEZI</name>
<keyword evidence="3" id="KW-1185">Reference proteome</keyword>
<accession>A0AAN6P9M0</accession>
<dbReference type="AlphaFoldDB" id="A0AAN6P9M0"/>
<evidence type="ECO:0000256" key="1">
    <source>
        <dbReference type="SAM" id="MobiDB-lite"/>
    </source>
</evidence>
<feature type="region of interest" description="Disordered" evidence="1">
    <location>
        <begin position="1"/>
        <end position="38"/>
    </location>
</feature>
<protein>
    <submittedName>
        <fullName evidence="2">Uncharacterized protein</fullName>
    </submittedName>
</protein>
<gene>
    <name evidence="2" type="ORF">C8A01DRAFT_39245</name>
</gene>
<sequence>MSYFDSVQNPSTFKQKAQSEKPLSRSVPGAVNTSSHFGYSEKKSLALDARLQALIHGPAEGNQALSSLSEPQIVRSYSPDSLGSVWAALGALLRPQSTRGSDDPPQDSGRPVRERHQPDFGDVVPPDSVQFGSSPLNRPTTSSSATSSVGYTENPQVPAVEDLTLRLASCFVRFVLNYSQGDSTPTLEFHDERSSASYQLRTGPASTASIQAIDDGGVRMFQPGDESLGVALVEAKRSFQAIEEGRPTVSDGLLAQMVGQALLTRLDSLKHKLVSRTSVTTIQATKHYLRFFSFEPSAPSYLRRVDSLSAANDGSLEGLHLVVKSSEWFDIGTKTGREMVVRHLLALVKWAHEELEIGTDEDLDDDRYMED</sequence>
<feature type="region of interest" description="Disordered" evidence="1">
    <location>
        <begin position="95"/>
        <end position="153"/>
    </location>
</feature>
<organism evidence="2 3">
    <name type="scientific">Parachaetomium inaequale</name>
    <dbReference type="NCBI Taxonomy" id="2588326"/>
    <lineage>
        <taxon>Eukaryota</taxon>
        <taxon>Fungi</taxon>
        <taxon>Dikarya</taxon>
        <taxon>Ascomycota</taxon>
        <taxon>Pezizomycotina</taxon>
        <taxon>Sordariomycetes</taxon>
        <taxon>Sordariomycetidae</taxon>
        <taxon>Sordariales</taxon>
        <taxon>Chaetomiaceae</taxon>
        <taxon>Parachaetomium</taxon>
    </lineage>
</organism>
<feature type="compositionally biased region" description="Polar residues" evidence="1">
    <location>
        <begin position="130"/>
        <end position="153"/>
    </location>
</feature>